<proteinExistence type="predicted"/>
<name>A0A067RDJ8_ZOONE</name>
<evidence type="ECO:0000313" key="3">
    <source>
        <dbReference type="Proteomes" id="UP000027135"/>
    </source>
</evidence>
<feature type="compositionally biased region" description="Acidic residues" evidence="1">
    <location>
        <begin position="537"/>
        <end position="548"/>
    </location>
</feature>
<dbReference type="InParanoid" id="A0A067RDJ8"/>
<reference evidence="2 3" key="1">
    <citation type="journal article" date="2014" name="Nat. Commun.">
        <title>Molecular traces of alternative social organization in a termite genome.</title>
        <authorList>
            <person name="Terrapon N."/>
            <person name="Li C."/>
            <person name="Robertson H.M."/>
            <person name="Ji L."/>
            <person name="Meng X."/>
            <person name="Booth W."/>
            <person name="Chen Z."/>
            <person name="Childers C.P."/>
            <person name="Glastad K.M."/>
            <person name="Gokhale K."/>
            <person name="Gowin J."/>
            <person name="Gronenberg W."/>
            <person name="Hermansen R.A."/>
            <person name="Hu H."/>
            <person name="Hunt B.G."/>
            <person name="Huylmans A.K."/>
            <person name="Khalil S.M."/>
            <person name="Mitchell R.D."/>
            <person name="Munoz-Torres M.C."/>
            <person name="Mustard J.A."/>
            <person name="Pan H."/>
            <person name="Reese J.T."/>
            <person name="Scharf M.E."/>
            <person name="Sun F."/>
            <person name="Vogel H."/>
            <person name="Xiao J."/>
            <person name="Yang W."/>
            <person name="Yang Z."/>
            <person name="Yang Z."/>
            <person name="Zhou J."/>
            <person name="Zhu J."/>
            <person name="Brent C.S."/>
            <person name="Elsik C.G."/>
            <person name="Goodisman M.A."/>
            <person name="Liberles D.A."/>
            <person name="Roe R.M."/>
            <person name="Vargo E.L."/>
            <person name="Vilcinskas A."/>
            <person name="Wang J."/>
            <person name="Bornberg-Bauer E."/>
            <person name="Korb J."/>
            <person name="Zhang G."/>
            <person name="Liebig J."/>
        </authorList>
    </citation>
    <scope>NUCLEOTIDE SEQUENCE [LARGE SCALE GENOMIC DNA]</scope>
    <source>
        <tissue evidence="2">Whole organism</tissue>
    </source>
</reference>
<keyword evidence="3" id="KW-1185">Reference proteome</keyword>
<feature type="region of interest" description="Disordered" evidence="1">
    <location>
        <begin position="141"/>
        <end position="174"/>
    </location>
</feature>
<feature type="region of interest" description="Disordered" evidence="1">
    <location>
        <begin position="519"/>
        <end position="554"/>
    </location>
</feature>
<feature type="region of interest" description="Disordered" evidence="1">
    <location>
        <begin position="318"/>
        <end position="339"/>
    </location>
</feature>
<sequence>MPALNSVSVFQDDADKEDNIFTQANATILSSGRQDAVEMGAHSNDEDISTDSIFLQSNSIISGSVSNVRPRSILKNNKKPHPFHLGETDEDILVSSLSEKSERSTADPEAKWGVRLKPVQNKELSLPSTSVWKSTVTLRNPTFDGQKQQDCPSLPTLQDKRLPSSQSFGEGTELNKPLKTLQPAFQRNSAGDAFEAPLVSKTQPPESIGGGMEVKISMAPPWSVAERVRQVEDLKHAALETRGYSTRVNFGAGETTVLENRLSDGLQKQSTSPKYQTNNRPKPIWLRREERKQEAMQQCDVRSQTTSDKGLVVHICKSEGGNEGERGSLDSSMKTKHCSRTQDINNSNVKKTTTILIDLSPISSDNYVAKTELLQKEMLKKSGNEKSGKSTETLRSPSLIMKTINNSSQVQETEGNNEECSNHYMQGNERIIRNGICKQSDVPVPAPRTKKTNIQSQNLTNRYISDLSVKTAETNTNGKLLVKRTFINTQAKEERNEETLVVPNQLAALKELYYSAELSDDSERADEEVRSYMSGGGDEEDRDQDEDSSSVVSGSWSRVRAFRNIQHHFHKFNTSHKGI</sequence>
<feature type="compositionally biased region" description="Polar residues" evidence="1">
    <location>
        <begin position="141"/>
        <end position="151"/>
    </location>
</feature>
<evidence type="ECO:0000256" key="1">
    <source>
        <dbReference type="SAM" id="MobiDB-lite"/>
    </source>
</evidence>
<dbReference type="EMBL" id="KK852704">
    <property type="protein sequence ID" value="KDR18040.1"/>
    <property type="molecule type" value="Genomic_DNA"/>
</dbReference>
<feature type="compositionally biased region" description="Polar residues" evidence="1">
    <location>
        <begin position="403"/>
        <end position="414"/>
    </location>
</feature>
<gene>
    <name evidence="2" type="ORF">L798_07716</name>
</gene>
<accession>A0A067RDJ8</accession>
<organism evidence="2 3">
    <name type="scientific">Zootermopsis nevadensis</name>
    <name type="common">Dampwood termite</name>
    <dbReference type="NCBI Taxonomy" id="136037"/>
    <lineage>
        <taxon>Eukaryota</taxon>
        <taxon>Metazoa</taxon>
        <taxon>Ecdysozoa</taxon>
        <taxon>Arthropoda</taxon>
        <taxon>Hexapoda</taxon>
        <taxon>Insecta</taxon>
        <taxon>Pterygota</taxon>
        <taxon>Neoptera</taxon>
        <taxon>Polyneoptera</taxon>
        <taxon>Dictyoptera</taxon>
        <taxon>Blattodea</taxon>
        <taxon>Blattoidea</taxon>
        <taxon>Termitoidae</taxon>
        <taxon>Termopsidae</taxon>
        <taxon>Zootermopsis</taxon>
    </lineage>
</organism>
<protein>
    <submittedName>
        <fullName evidence="2">Uncharacterized protein</fullName>
    </submittedName>
</protein>
<feature type="region of interest" description="Disordered" evidence="1">
    <location>
        <begin position="379"/>
        <end position="421"/>
    </location>
</feature>
<feature type="compositionally biased region" description="Basic and acidic residues" evidence="1">
    <location>
        <begin position="379"/>
        <end position="389"/>
    </location>
</feature>
<dbReference type="Proteomes" id="UP000027135">
    <property type="component" value="Unassembled WGS sequence"/>
</dbReference>
<dbReference type="AlphaFoldDB" id="A0A067RDJ8"/>
<evidence type="ECO:0000313" key="2">
    <source>
        <dbReference type="EMBL" id="KDR18040.1"/>
    </source>
</evidence>